<evidence type="ECO:0000313" key="2">
    <source>
        <dbReference type="Proteomes" id="UP000578697"/>
    </source>
</evidence>
<dbReference type="EMBL" id="JACHFR010000004">
    <property type="protein sequence ID" value="MBB5219812.1"/>
    <property type="molecule type" value="Genomic_DNA"/>
</dbReference>
<dbReference type="AlphaFoldDB" id="A0A840SKE1"/>
<organism evidence="1 2">
    <name type="scientific">Treponema rectale</name>
    <dbReference type="NCBI Taxonomy" id="744512"/>
    <lineage>
        <taxon>Bacteria</taxon>
        <taxon>Pseudomonadati</taxon>
        <taxon>Spirochaetota</taxon>
        <taxon>Spirochaetia</taxon>
        <taxon>Spirochaetales</taxon>
        <taxon>Treponemataceae</taxon>
        <taxon>Treponema</taxon>
    </lineage>
</organism>
<name>A0A840SKE1_9SPIR</name>
<keyword evidence="2" id="KW-1185">Reference proteome</keyword>
<protein>
    <submittedName>
        <fullName evidence="1">Uncharacterized protein</fullName>
    </submittedName>
</protein>
<reference evidence="1 2" key="1">
    <citation type="submission" date="2020-08" db="EMBL/GenBank/DDBJ databases">
        <title>Genomic Encyclopedia of Type Strains, Phase IV (KMG-IV): sequencing the most valuable type-strain genomes for metagenomic binning, comparative biology and taxonomic classification.</title>
        <authorList>
            <person name="Goeker M."/>
        </authorList>
    </citation>
    <scope>NUCLEOTIDE SEQUENCE [LARGE SCALE GENOMIC DNA]</scope>
    <source>
        <strain evidence="1 2">DSM 103679</strain>
    </source>
</reference>
<comment type="caution">
    <text evidence="1">The sequence shown here is derived from an EMBL/GenBank/DDBJ whole genome shotgun (WGS) entry which is preliminary data.</text>
</comment>
<dbReference type="Proteomes" id="UP000578697">
    <property type="component" value="Unassembled WGS sequence"/>
</dbReference>
<proteinExistence type="predicted"/>
<gene>
    <name evidence="1" type="ORF">HNP77_002201</name>
</gene>
<evidence type="ECO:0000313" key="1">
    <source>
        <dbReference type="EMBL" id="MBB5219812.1"/>
    </source>
</evidence>
<accession>A0A840SKE1</accession>
<sequence length="53" mass="6142">MKDVTAKFIRSKIASAVFEITSIYPPRACVYSHEFQSSIISGLFIRIDEQFWN</sequence>